<feature type="transmembrane region" description="Helical" evidence="1">
    <location>
        <begin position="67"/>
        <end position="90"/>
    </location>
</feature>
<dbReference type="PROSITE" id="PS50887">
    <property type="entry name" value="GGDEF"/>
    <property type="match status" value="1"/>
</dbReference>
<gene>
    <name evidence="3" type="ORF">J42TS3_29990</name>
</gene>
<dbReference type="InterPro" id="IPR031621">
    <property type="entry name" value="HisKA_7TM"/>
</dbReference>
<dbReference type="NCBIfam" id="TIGR00254">
    <property type="entry name" value="GGDEF"/>
    <property type="match status" value="1"/>
</dbReference>
<dbReference type="CDD" id="cd01949">
    <property type="entry name" value="GGDEF"/>
    <property type="match status" value="1"/>
</dbReference>
<feature type="transmembrane region" description="Helical" evidence="1">
    <location>
        <begin position="181"/>
        <end position="199"/>
    </location>
</feature>
<keyword evidence="1" id="KW-0812">Transmembrane</keyword>
<dbReference type="EMBL" id="BOSL01000009">
    <property type="protein sequence ID" value="GIP53964.1"/>
    <property type="molecule type" value="Genomic_DNA"/>
</dbReference>
<dbReference type="InterPro" id="IPR000160">
    <property type="entry name" value="GGDEF_dom"/>
</dbReference>
<organism evidence="3 4">
    <name type="scientific">Paenibacillus vini</name>
    <dbReference type="NCBI Taxonomy" id="1476024"/>
    <lineage>
        <taxon>Bacteria</taxon>
        <taxon>Bacillati</taxon>
        <taxon>Bacillota</taxon>
        <taxon>Bacilli</taxon>
        <taxon>Bacillales</taxon>
        <taxon>Paenibacillaceae</taxon>
        <taxon>Paenibacillus</taxon>
    </lineage>
</organism>
<dbReference type="SUPFAM" id="SSF55073">
    <property type="entry name" value="Nucleotide cyclase"/>
    <property type="match status" value="1"/>
</dbReference>
<proteinExistence type="predicted"/>
<evidence type="ECO:0000313" key="4">
    <source>
        <dbReference type="Proteomes" id="UP000679992"/>
    </source>
</evidence>
<keyword evidence="1" id="KW-0472">Membrane</keyword>
<dbReference type="PANTHER" id="PTHR45138:SF9">
    <property type="entry name" value="DIGUANYLATE CYCLASE DGCM-RELATED"/>
    <property type="match status" value="1"/>
</dbReference>
<evidence type="ECO:0000256" key="1">
    <source>
        <dbReference type="SAM" id="Phobius"/>
    </source>
</evidence>
<feature type="transmembrane region" description="Helical" evidence="1">
    <location>
        <begin position="147"/>
        <end position="169"/>
    </location>
</feature>
<feature type="transmembrane region" description="Helical" evidence="1">
    <location>
        <begin position="35"/>
        <end position="55"/>
    </location>
</feature>
<dbReference type="Proteomes" id="UP000679992">
    <property type="component" value="Unassembled WGS sequence"/>
</dbReference>
<dbReference type="SUPFAM" id="SSF55785">
    <property type="entry name" value="PYP-like sensor domain (PAS domain)"/>
    <property type="match status" value="1"/>
</dbReference>
<dbReference type="InterPro" id="IPR035965">
    <property type="entry name" value="PAS-like_dom_sf"/>
</dbReference>
<name>A0ABQ4MDF5_9BACL</name>
<dbReference type="PANTHER" id="PTHR45138">
    <property type="entry name" value="REGULATORY COMPONENTS OF SENSORY TRANSDUCTION SYSTEM"/>
    <property type="match status" value="1"/>
</dbReference>
<dbReference type="Pfam" id="PF00990">
    <property type="entry name" value="GGDEF"/>
    <property type="match status" value="1"/>
</dbReference>
<dbReference type="Gene3D" id="3.30.70.270">
    <property type="match status" value="1"/>
</dbReference>
<dbReference type="InterPro" id="IPR043128">
    <property type="entry name" value="Rev_trsase/Diguanyl_cyclase"/>
</dbReference>
<dbReference type="Pfam" id="PF16927">
    <property type="entry name" value="HisKA_7TM"/>
    <property type="match status" value="1"/>
</dbReference>
<dbReference type="RefSeq" id="WP_213655397.1">
    <property type="nucleotide sequence ID" value="NZ_BOSL01000009.1"/>
</dbReference>
<dbReference type="SMART" id="SM00267">
    <property type="entry name" value="GGDEF"/>
    <property type="match status" value="1"/>
</dbReference>
<feature type="transmembrane region" description="Helical" evidence="1">
    <location>
        <begin position="6"/>
        <end position="28"/>
    </location>
</feature>
<dbReference type="NCBIfam" id="TIGR00229">
    <property type="entry name" value="sensory_box"/>
    <property type="match status" value="1"/>
</dbReference>
<keyword evidence="1" id="KW-1133">Transmembrane helix</keyword>
<keyword evidence="4" id="KW-1185">Reference proteome</keyword>
<dbReference type="InterPro" id="IPR000014">
    <property type="entry name" value="PAS"/>
</dbReference>
<feature type="transmembrane region" description="Helical" evidence="1">
    <location>
        <begin position="102"/>
        <end position="118"/>
    </location>
</feature>
<feature type="domain" description="GGDEF" evidence="2">
    <location>
        <begin position="388"/>
        <end position="521"/>
    </location>
</feature>
<sequence>MNSPISIFIVLAALSGVLSVLLAIYAFVNRNKYSGINLFFWITGLSAIYAFGFAFELTGNTLKEIMFWANVEYVGMPFIAPLSLILVMYYVGLEKFITGRKLVLMLIIPAITLVMITTNEWHHLFYRDIYLNPNAPRPMMDIVMGEWYVVHGSYTVGCLLVGTFLLLRYWNRRKNVLRRQIAALLIGFVLPGFASFLYLMKLTPYEMDLVPIIMCVTSFFYIWAIRTSGLMIVAPVAREYIFDSMRDGVLVVDPAGLLADFNPAAAMMIPGLSSANIGKPVSELRLSENFDEPVFDFHSDHNVTDEKEFSWSIGQETCYYHIHSSPVINRRGRFVGKTITVMDVTERARMEEKLTMLASYDGLTGIFNRTFFMETARVILAEAENAKESFSLIVFDIDFFKHINDRFGHGVGDQALRHIAALGERYLMAGGLLGRYGGEEFVIGLPGIDLPEAAAAAEKLRREIENTPLNSAEGPIRITASFGVAEFGLSGQSLEELFMEADRALYRSKENGRNRVSTAKDDLVLQR</sequence>
<comment type="caution">
    <text evidence="3">The sequence shown here is derived from an EMBL/GenBank/DDBJ whole genome shotgun (WGS) entry which is preliminary data.</text>
</comment>
<accession>A0ABQ4MDF5</accession>
<dbReference type="Gene3D" id="3.30.450.20">
    <property type="entry name" value="PAS domain"/>
    <property type="match status" value="1"/>
</dbReference>
<dbReference type="InterPro" id="IPR029787">
    <property type="entry name" value="Nucleotide_cyclase"/>
</dbReference>
<evidence type="ECO:0000313" key="3">
    <source>
        <dbReference type="EMBL" id="GIP53964.1"/>
    </source>
</evidence>
<feature type="transmembrane region" description="Helical" evidence="1">
    <location>
        <begin position="211"/>
        <end position="237"/>
    </location>
</feature>
<protein>
    <submittedName>
        <fullName evidence="3">GGDEF domain-containing protein</fullName>
    </submittedName>
</protein>
<evidence type="ECO:0000259" key="2">
    <source>
        <dbReference type="PROSITE" id="PS50887"/>
    </source>
</evidence>
<dbReference type="InterPro" id="IPR050469">
    <property type="entry name" value="Diguanylate_Cyclase"/>
</dbReference>
<reference evidence="3 4" key="1">
    <citation type="submission" date="2021-03" db="EMBL/GenBank/DDBJ databases">
        <title>Antimicrobial resistance genes in bacteria isolated from Japanese honey, and their potential for conferring macrolide and lincosamide resistance in the American foulbrood pathogen Paenibacillus larvae.</title>
        <authorList>
            <person name="Okamoto M."/>
            <person name="Kumagai M."/>
            <person name="Kanamori H."/>
            <person name="Takamatsu D."/>
        </authorList>
    </citation>
    <scope>NUCLEOTIDE SEQUENCE [LARGE SCALE GENOMIC DNA]</scope>
    <source>
        <strain evidence="3 4">J42TS3</strain>
    </source>
</reference>